<evidence type="ECO:0000313" key="2">
    <source>
        <dbReference type="Proteomes" id="UP000004725"/>
    </source>
</evidence>
<dbReference type="AlphaFoldDB" id="A0AA87IJ32"/>
<gene>
    <name evidence="1" type="ORF">A1A1_16585</name>
</gene>
<evidence type="ECO:0000313" key="1">
    <source>
        <dbReference type="EMBL" id="EIM05357.1"/>
    </source>
</evidence>
<accession>A0AA87IJ32</accession>
<dbReference type="EMBL" id="AJYB01000079">
    <property type="protein sequence ID" value="EIM05357.1"/>
    <property type="molecule type" value="Genomic_DNA"/>
</dbReference>
<proteinExistence type="predicted"/>
<reference evidence="1 2" key="1">
    <citation type="journal article" date="2012" name="J. Bacteriol.">
        <title>Genome Sequence of the Antarctic Psychrophile Bacterium Planococcus antarcticus DSM 14505.</title>
        <authorList>
            <person name="Margolles A."/>
            <person name="Gueimonde M."/>
            <person name="Sanchez B."/>
        </authorList>
    </citation>
    <scope>NUCLEOTIDE SEQUENCE [LARGE SCALE GENOMIC DNA]</scope>
    <source>
        <strain evidence="1 2">DSM 14505</strain>
    </source>
</reference>
<comment type="caution">
    <text evidence="1">The sequence shown here is derived from an EMBL/GenBank/DDBJ whole genome shotgun (WGS) entry which is preliminary data.</text>
</comment>
<protein>
    <submittedName>
        <fullName evidence="1">Uncharacterized protein</fullName>
    </submittedName>
</protein>
<name>A0AA87IJ32_9BACL</name>
<sequence>MVFDSFTKNMYELSMEQLWNRYQQKYSYATDVDRRAIEKAVLWLWEVGYYIRMKKFRYLALGGCTAFFPDISSVV</sequence>
<dbReference type="Proteomes" id="UP000004725">
    <property type="component" value="Unassembled WGS sequence"/>
</dbReference>
<organism evidence="1 2">
    <name type="scientific">Planococcus antarcticus DSM 14505</name>
    <dbReference type="NCBI Taxonomy" id="1185653"/>
    <lineage>
        <taxon>Bacteria</taxon>
        <taxon>Bacillati</taxon>
        <taxon>Bacillota</taxon>
        <taxon>Bacilli</taxon>
        <taxon>Bacillales</taxon>
        <taxon>Caryophanaceae</taxon>
        <taxon>Planococcus</taxon>
    </lineage>
</organism>